<evidence type="ECO:0000256" key="8">
    <source>
        <dbReference type="ARBA" id="ARBA00023180"/>
    </source>
</evidence>
<dbReference type="GO" id="GO:0005886">
    <property type="term" value="C:plasma membrane"/>
    <property type="evidence" value="ECO:0007669"/>
    <property type="project" value="UniProtKB-SubCell"/>
</dbReference>
<evidence type="ECO:0000259" key="11">
    <source>
        <dbReference type="Pfam" id="PF00060"/>
    </source>
</evidence>
<keyword evidence="4 9" id="KW-0812">Transmembrane</keyword>
<dbReference type="InterPro" id="IPR052192">
    <property type="entry name" value="Insect_Ionotropic_Sensory_Rcpt"/>
</dbReference>
<dbReference type="GO" id="GO:0050906">
    <property type="term" value="P:detection of stimulus involved in sensory perception"/>
    <property type="evidence" value="ECO:0007669"/>
    <property type="project" value="UniProtKB-ARBA"/>
</dbReference>
<dbReference type="PANTHER" id="PTHR42643:SF24">
    <property type="entry name" value="IONOTROPIC RECEPTOR 60A"/>
    <property type="match status" value="1"/>
</dbReference>
<evidence type="ECO:0000256" key="10">
    <source>
        <dbReference type="SAM" id="SignalP"/>
    </source>
</evidence>
<keyword evidence="6 9" id="KW-0472">Membrane</keyword>
<protein>
    <submittedName>
        <fullName evidence="12">Glutamate receptor 4-like 3</fullName>
    </submittedName>
</protein>
<feature type="non-terminal residue" evidence="12">
    <location>
        <position position="234"/>
    </location>
</feature>
<evidence type="ECO:0000256" key="1">
    <source>
        <dbReference type="ARBA" id="ARBA00004651"/>
    </source>
</evidence>
<dbReference type="EMBL" id="JAHLQT010027705">
    <property type="protein sequence ID" value="KAG7162405.1"/>
    <property type="molecule type" value="Genomic_DNA"/>
</dbReference>
<evidence type="ECO:0000256" key="3">
    <source>
        <dbReference type="ARBA" id="ARBA00022475"/>
    </source>
</evidence>
<accession>A0A8J5JQR3</accession>
<gene>
    <name evidence="12" type="primary">Gria4-L3</name>
    <name evidence="12" type="ORF">Hamer_G007936</name>
</gene>
<evidence type="ECO:0000313" key="12">
    <source>
        <dbReference type="EMBL" id="KAG7162405.1"/>
    </source>
</evidence>
<keyword evidence="3" id="KW-1003">Cell membrane</keyword>
<evidence type="ECO:0000256" key="6">
    <source>
        <dbReference type="ARBA" id="ARBA00023136"/>
    </source>
</evidence>
<dbReference type="Gene3D" id="1.10.287.70">
    <property type="match status" value="1"/>
</dbReference>
<comment type="subcellular location">
    <subcellularLocation>
        <location evidence="1">Cell membrane</location>
        <topology evidence="1">Multi-pass membrane protein</topology>
    </subcellularLocation>
</comment>
<feature type="domain" description="Ionotropic glutamate receptor C-terminal" evidence="11">
    <location>
        <begin position="1"/>
        <end position="212"/>
    </location>
</feature>
<organism evidence="12 13">
    <name type="scientific">Homarus americanus</name>
    <name type="common">American lobster</name>
    <dbReference type="NCBI Taxonomy" id="6706"/>
    <lineage>
        <taxon>Eukaryota</taxon>
        <taxon>Metazoa</taxon>
        <taxon>Ecdysozoa</taxon>
        <taxon>Arthropoda</taxon>
        <taxon>Crustacea</taxon>
        <taxon>Multicrustacea</taxon>
        <taxon>Malacostraca</taxon>
        <taxon>Eumalacostraca</taxon>
        <taxon>Eucarida</taxon>
        <taxon>Decapoda</taxon>
        <taxon>Pleocyemata</taxon>
        <taxon>Astacidea</taxon>
        <taxon>Nephropoidea</taxon>
        <taxon>Nephropidae</taxon>
        <taxon>Homarus</taxon>
    </lineage>
</organism>
<keyword evidence="5 9" id="KW-1133">Transmembrane helix</keyword>
<evidence type="ECO:0000256" key="7">
    <source>
        <dbReference type="ARBA" id="ARBA00023170"/>
    </source>
</evidence>
<keyword evidence="7 12" id="KW-0675">Receptor</keyword>
<dbReference type="InterPro" id="IPR001320">
    <property type="entry name" value="Iontro_rcpt_C"/>
</dbReference>
<dbReference type="PANTHER" id="PTHR42643">
    <property type="entry name" value="IONOTROPIC RECEPTOR 20A-RELATED"/>
    <property type="match status" value="1"/>
</dbReference>
<evidence type="ECO:0000256" key="9">
    <source>
        <dbReference type="SAM" id="Phobius"/>
    </source>
</evidence>
<evidence type="ECO:0000256" key="5">
    <source>
        <dbReference type="ARBA" id="ARBA00022989"/>
    </source>
</evidence>
<dbReference type="AlphaFoldDB" id="A0A8J5JQR3"/>
<reference evidence="12" key="1">
    <citation type="journal article" date="2021" name="Sci. Adv.">
        <title>The American lobster genome reveals insights on longevity, neural, and immune adaptations.</title>
        <authorList>
            <person name="Polinski J.M."/>
            <person name="Zimin A.V."/>
            <person name="Clark K.F."/>
            <person name="Kohn A.B."/>
            <person name="Sadowski N."/>
            <person name="Timp W."/>
            <person name="Ptitsyn A."/>
            <person name="Khanna P."/>
            <person name="Romanova D.Y."/>
            <person name="Williams P."/>
            <person name="Greenwood S.J."/>
            <person name="Moroz L.L."/>
            <person name="Walt D.R."/>
            <person name="Bodnar A.G."/>
        </authorList>
    </citation>
    <scope>NUCLEOTIDE SEQUENCE</scope>
    <source>
        <strain evidence="12">GMGI-L3</strain>
    </source>
</reference>
<dbReference type="GO" id="GO:0015276">
    <property type="term" value="F:ligand-gated monoatomic ion channel activity"/>
    <property type="evidence" value="ECO:0007669"/>
    <property type="project" value="InterPro"/>
</dbReference>
<sequence length="234" mass="26504">ILVGWWLVFCLVISTGYRSSLMAHLTVQGISDTLDTFQDLLDQDGWRWSTEPWQFSGATLEYFSKNTDPVVKKINDAMEVYVIKESLEKVLEGGFSFISVKNYVKVFVSSWFANNKGETPFYISNNGIYVLLCFGWGFRKGAPFYAKFNLMISRLEDAGIIEYWTEEVIDKRVKENREAATLDLVKDTPQADTQVVLGMHHLQGAFYLLTGGSGIAFIILLLEKYGSNRAAPPH</sequence>
<feature type="transmembrane region" description="Helical" evidence="9">
    <location>
        <begin position="204"/>
        <end position="222"/>
    </location>
</feature>
<comment type="similarity">
    <text evidence="2">Belongs to the glutamate-gated ion channel (TC 1.A.10.1) family.</text>
</comment>
<evidence type="ECO:0000313" key="13">
    <source>
        <dbReference type="Proteomes" id="UP000747542"/>
    </source>
</evidence>
<dbReference type="Proteomes" id="UP000747542">
    <property type="component" value="Unassembled WGS sequence"/>
</dbReference>
<evidence type="ECO:0000256" key="4">
    <source>
        <dbReference type="ARBA" id="ARBA00022692"/>
    </source>
</evidence>
<feature type="signal peptide" evidence="10">
    <location>
        <begin position="1"/>
        <end position="16"/>
    </location>
</feature>
<evidence type="ECO:0000256" key="2">
    <source>
        <dbReference type="ARBA" id="ARBA00008685"/>
    </source>
</evidence>
<dbReference type="Pfam" id="PF00060">
    <property type="entry name" value="Lig_chan"/>
    <property type="match status" value="1"/>
</dbReference>
<dbReference type="SUPFAM" id="SSF53850">
    <property type="entry name" value="Periplasmic binding protein-like II"/>
    <property type="match status" value="1"/>
</dbReference>
<keyword evidence="8" id="KW-0325">Glycoprotein</keyword>
<keyword evidence="10" id="KW-0732">Signal</keyword>
<proteinExistence type="inferred from homology"/>
<name>A0A8J5JQR3_HOMAM</name>
<feature type="chain" id="PRO_5035172865" evidence="10">
    <location>
        <begin position="17"/>
        <end position="234"/>
    </location>
</feature>
<keyword evidence="13" id="KW-1185">Reference proteome</keyword>
<comment type="caution">
    <text evidence="12">The sequence shown here is derived from an EMBL/GenBank/DDBJ whole genome shotgun (WGS) entry which is preliminary data.</text>
</comment>